<dbReference type="SMART" id="SM00476">
    <property type="entry name" value="DNaseIc"/>
    <property type="match status" value="1"/>
</dbReference>
<evidence type="ECO:0000256" key="3">
    <source>
        <dbReference type="ARBA" id="ARBA00022722"/>
    </source>
</evidence>
<dbReference type="InterPro" id="IPR036691">
    <property type="entry name" value="Endo/exonu/phosph_ase_sf"/>
</dbReference>
<feature type="domain" description="Endonuclease/exonuclease/phosphatase" evidence="14">
    <location>
        <begin position="29"/>
        <end position="239"/>
    </location>
</feature>
<dbReference type="AlphaFoldDB" id="A0A3B3VL68"/>
<dbReference type="PANTHER" id="PTHR11371:SF28">
    <property type="entry name" value="DEOXYRIBONUCLEASE-1-LIKE 1"/>
    <property type="match status" value="1"/>
</dbReference>
<feature type="chain" id="PRO_5017415730" description="Deoxyribonuclease-1-like 1" evidence="13">
    <location>
        <begin position="26"/>
        <end position="318"/>
    </location>
</feature>
<dbReference type="PANTHER" id="PTHR11371">
    <property type="entry name" value="DEOXYRIBONUCLEASE"/>
    <property type="match status" value="1"/>
</dbReference>
<evidence type="ECO:0000256" key="1">
    <source>
        <dbReference type="ARBA" id="ARBA00004240"/>
    </source>
</evidence>
<evidence type="ECO:0000256" key="8">
    <source>
        <dbReference type="ARBA" id="ARBA00023157"/>
    </source>
</evidence>
<comment type="subcellular location">
    <subcellularLocation>
        <location evidence="1">Endoplasmic reticulum</location>
    </subcellularLocation>
</comment>
<dbReference type="GO" id="GO:0003677">
    <property type="term" value="F:DNA binding"/>
    <property type="evidence" value="ECO:0007669"/>
    <property type="project" value="TreeGrafter"/>
</dbReference>
<dbReference type="InterPro" id="IPR016202">
    <property type="entry name" value="DNase_I"/>
</dbReference>
<keyword evidence="3" id="KW-0540">Nuclease</keyword>
<reference evidence="15" key="1">
    <citation type="submission" date="2025-08" db="UniProtKB">
        <authorList>
            <consortium name="Ensembl"/>
        </authorList>
    </citation>
    <scope>IDENTIFICATION</scope>
</reference>
<dbReference type="SUPFAM" id="SSF56219">
    <property type="entry name" value="DNase I-like"/>
    <property type="match status" value="1"/>
</dbReference>
<evidence type="ECO:0000256" key="2">
    <source>
        <dbReference type="ARBA" id="ARBA00007359"/>
    </source>
</evidence>
<dbReference type="CDD" id="cd10282">
    <property type="entry name" value="DNase1"/>
    <property type="match status" value="1"/>
</dbReference>
<dbReference type="Pfam" id="PF03372">
    <property type="entry name" value="Exo_endo_phos"/>
    <property type="match status" value="1"/>
</dbReference>
<evidence type="ECO:0000313" key="15">
    <source>
        <dbReference type="Ensembl" id="ENSPLAP00000025763.1"/>
    </source>
</evidence>
<sequence>MRRRSSSVGCLLLSFCSLMIGGAAGLRICSYNIQRFNTTKAADYRVMHTLTKIVSRCDICVLQEVVDPELKAVKALVASLNRYDEHRYEYVSSQSLGKSSDDLQQYVFIYRTHLVKQLGQHQYEGKAFVRPPFAIHFSCSKTDIKEFVLVPLHSDPDQAVQEIDWLYDVFEEVSTKWNNTNVMFLGDFHAGCAYVTRNDKKKIRLFTNSNFSWLIGDREDTTVTDTTSCPYDRIVVHGQSFLKAIRPFSGKVFNFGKEFRLRQAKVGAGPITLHLWAQSKSHQGSGVRVVASHPKWRTGHRLGILLLNYNKTDYFNLC</sequence>
<name>A0A3B3VL68_9TELE</name>
<evidence type="ECO:0000256" key="9">
    <source>
        <dbReference type="ARBA" id="ARBA00023180"/>
    </source>
</evidence>
<dbReference type="GO" id="GO:0004530">
    <property type="term" value="F:deoxyribonuclease I activity"/>
    <property type="evidence" value="ECO:0007669"/>
    <property type="project" value="TreeGrafter"/>
</dbReference>
<dbReference type="GO" id="GO:0005783">
    <property type="term" value="C:endoplasmic reticulum"/>
    <property type="evidence" value="ECO:0007669"/>
    <property type="project" value="UniProtKB-SubCell"/>
</dbReference>
<dbReference type="GeneTree" id="ENSGT00950000182846"/>
<evidence type="ECO:0000256" key="11">
    <source>
        <dbReference type="ARBA" id="ARBA00042003"/>
    </source>
</evidence>
<dbReference type="GO" id="GO:0005634">
    <property type="term" value="C:nucleus"/>
    <property type="evidence" value="ECO:0007669"/>
    <property type="project" value="TreeGrafter"/>
</dbReference>
<dbReference type="Gene3D" id="3.60.10.10">
    <property type="entry name" value="Endonuclease/exonuclease/phosphatase"/>
    <property type="match status" value="1"/>
</dbReference>
<organism evidence="15 16">
    <name type="scientific">Poecilia latipinna</name>
    <name type="common">sailfin molly</name>
    <dbReference type="NCBI Taxonomy" id="48699"/>
    <lineage>
        <taxon>Eukaryota</taxon>
        <taxon>Metazoa</taxon>
        <taxon>Chordata</taxon>
        <taxon>Craniata</taxon>
        <taxon>Vertebrata</taxon>
        <taxon>Euteleostomi</taxon>
        <taxon>Actinopterygii</taxon>
        <taxon>Neopterygii</taxon>
        <taxon>Teleostei</taxon>
        <taxon>Neoteleostei</taxon>
        <taxon>Acanthomorphata</taxon>
        <taxon>Ovalentaria</taxon>
        <taxon>Atherinomorphae</taxon>
        <taxon>Cyprinodontiformes</taxon>
        <taxon>Poeciliidae</taxon>
        <taxon>Poeciliinae</taxon>
        <taxon>Poecilia</taxon>
    </lineage>
</organism>
<dbReference type="InterPro" id="IPR005135">
    <property type="entry name" value="Endo/exonuclease/phosphatase"/>
</dbReference>
<keyword evidence="8" id="KW-1015">Disulfide bond</keyword>
<keyword evidence="4 13" id="KW-0732">Signal</keyword>
<proteinExistence type="inferred from homology"/>
<keyword evidence="7" id="KW-0256">Endoplasmic reticulum</keyword>
<evidence type="ECO:0000256" key="6">
    <source>
        <dbReference type="ARBA" id="ARBA00022801"/>
    </source>
</evidence>
<dbReference type="PRINTS" id="PR00130">
    <property type="entry name" value="DNASEI"/>
</dbReference>
<evidence type="ECO:0000256" key="4">
    <source>
        <dbReference type="ARBA" id="ARBA00022729"/>
    </source>
</evidence>
<evidence type="ECO:0000256" key="12">
    <source>
        <dbReference type="ARBA" id="ARBA00043073"/>
    </source>
</evidence>
<evidence type="ECO:0000313" key="16">
    <source>
        <dbReference type="Proteomes" id="UP000261500"/>
    </source>
</evidence>
<comment type="similarity">
    <text evidence="2">Belongs to the DNase I family.</text>
</comment>
<evidence type="ECO:0000256" key="13">
    <source>
        <dbReference type="SAM" id="SignalP"/>
    </source>
</evidence>
<evidence type="ECO:0000256" key="10">
    <source>
        <dbReference type="ARBA" id="ARBA00041152"/>
    </source>
</evidence>
<evidence type="ECO:0000256" key="5">
    <source>
        <dbReference type="ARBA" id="ARBA00022759"/>
    </source>
</evidence>
<keyword evidence="6" id="KW-0378">Hydrolase</keyword>
<reference evidence="15" key="2">
    <citation type="submission" date="2025-09" db="UniProtKB">
        <authorList>
            <consortium name="Ensembl"/>
        </authorList>
    </citation>
    <scope>IDENTIFICATION</scope>
</reference>
<accession>A0A3B3VL68</accession>
<feature type="signal peptide" evidence="13">
    <location>
        <begin position="1"/>
        <end position="25"/>
    </location>
</feature>
<protein>
    <recommendedName>
        <fullName evidence="10">Deoxyribonuclease-1-like 1</fullName>
    </recommendedName>
    <alternativeName>
        <fullName evidence="12">DNase X</fullName>
    </alternativeName>
    <alternativeName>
        <fullName evidence="11">Deoxyribonuclease I-like 1</fullName>
    </alternativeName>
</protein>
<dbReference type="Ensembl" id="ENSPLAT00000000027.1">
    <property type="protein sequence ID" value="ENSPLAP00000025763.1"/>
    <property type="gene ID" value="ENSPLAG00000013096.1"/>
</dbReference>
<keyword evidence="5" id="KW-0255">Endonuclease</keyword>
<evidence type="ECO:0000259" key="14">
    <source>
        <dbReference type="Pfam" id="PF03372"/>
    </source>
</evidence>
<evidence type="ECO:0000256" key="7">
    <source>
        <dbReference type="ARBA" id="ARBA00022824"/>
    </source>
</evidence>
<dbReference type="GO" id="GO:0006308">
    <property type="term" value="P:DNA catabolic process"/>
    <property type="evidence" value="ECO:0007669"/>
    <property type="project" value="InterPro"/>
</dbReference>
<keyword evidence="16" id="KW-1185">Reference proteome</keyword>
<dbReference type="Proteomes" id="UP000261500">
    <property type="component" value="Unplaced"/>
</dbReference>
<keyword evidence="9" id="KW-0325">Glycoprotein</keyword>
<dbReference type="STRING" id="48699.ENSPLAP00000025763"/>